<keyword evidence="2" id="KW-1185">Reference proteome</keyword>
<accession>A0A317WV71</accession>
<dbReference type="RefSeq" id="XP_025468622.1">
    <property type="nucleotide sequence ID" value="XM_025617166.1"/>
</dbReference>
<dbReference type="STRING" id="1450535.A0A317WV71"/>
<dbReference type="PANTHER" id="PTHR45588">
    <property type="entry name" value="TPR DOMAIN-CONTAINING PROTEIN"/>
    <property type="match status" value="1"/>
</dbReference>
<dbReference type="SUPFAM" id="SSF48452">
    <property type="entry name" value="TPR-like"/>
    <property type="match status" value="2"/>
</dbReference>
<dbReference type="AlphaFoldDB" id="A0A317WV71"/>
<dbReference type="GeneID" id="37119309"/>
<evidence type="ECO:0008006" key="3">
    <source>
        <dbReference type="Google" id="ProtNLM"/>
    </source>
</evidence>
<dbReference type="InterPro" id="IPR011990">
    <property type="entry name" value="TPR-like_helical_dom_sf"/>
</dbReference>
<sequence length="872" mass="98630">MNSSDTQSLARPSSDPYFNLGTFGRKVSTDSQEAQVWFDRALVWTYCFNHDEAITCYNQAIAHDGNCAMAYWGVSFCSGANYNKTWALFDETDRLNAIKQCYVFSQEALRRIEHASDWEQGLIKALAHRYPNDDPSRDFAQCSRAYADCMRDLYTNLGREDFDIITLFADALMNCAPRKLYDASTGLPIAASPVCEVKDLLERALKMPGVEQHPGPAHMYIHLMEMSATPEAALPAAEMIREIFPDTGHTYHMPAHIDVLVGDYRRAVEYNLKATVADDKYFQQNGGLTFYSYYRLHDYHSLIYAAMLSGKLKAALAATDRMEATITEDILRVETPALANWMEFFKAVRVHVLIRFGMWEDLKKLDPLKDKQLYCVTNVMRHYGKAIAYAATGQLEEADREREQFNGASTLVPPTRLDFPNKITDILKIASAMLDGEIEYRRGDYETAFSGLREAVILEDELPFAEPWGWMLPARHAYAALSLEQGMVEQAAQAYAEDLGLITTPKRAHQHPNNVWALHGYHECLQLLSRHAEANIIKKQLSLALAEADVQITSSCFWHSGQQLSLESVLDFSQPLNLPPDQSQTAINIFNQLIDLYNPNQTSQKGYKPAALALAVYRHVSAKDAFLMLFFSLIYEALCPRTTDTRDPEITTYLCYFDDLASWGPDRLGNAKSAIEDFAEYIIENLLLPLASYEIIIGVLFLASSIDAKPEDVFSKMAEITDSKKNALRILTMFDHGITHLIEYPKIDSLMNALTLTYDYRRLFGAFELYFEHTGRPYQYEIKSTDQDSFFSDPLLPVIRTLTLSPNRTIDPPFPRLLAIHRAIALIMKISGAGDYFDNVLRDLEEVGVRADGSTNLGLIMKLRLGGWLTVS</sequence>
<dbReference type="InterPro" id="IPR019734">
    <property type="entry name" value="TPR_rpt"/>
</dbReference>
<evidence type="ECO:0000313" key="1">
    <source>
        <dbReference type="EMBL" id="PWY89711.1"/>
    </source>
</evidence>
<gene>
    <name evidence="1" type="ORF">BO94DRAFT_623667</name>
</gene>
<dbReference type="OrthoDB" id="414774at2759"/>
<organism evidence="1 2">
    <name type="scientific">Aspergillus sclerotioniger CBS 115572</name>
    <dbReference type="NCBI Taxonomy" id="1450535"/>
    <lineage>
        <taxon>Eukaryota</taxon>
        <taxon>Fungi</taxon>
        <taxon>Dikarya</taxon>
        <taxon>Ascomycota</taxon>
        <taxon>Pezizomycotina</taxon>
        <taxon>Eurotiomycetes</taxon>
        <taxon>Eurotiomycetidae</taxon>
        <taxon>Eurotiales</taxon>
        <taxon>Aspergillaceae</taxon>
        <taxon>Aspergillus</taxon>
        <taxon>Aspergillus subgen. Circumdati</taxon>
    </lineage>
</organism>
<protein>
    <recommendedName>
        <fullName evidence="3">TPR-like protein</fullName>
    </recommendedName>
</protein>
<name>A0A317WV71_9EURO</name>
<proteinExistence type="predicted"/>
<dbReference type="EMBL" id="MSFK01000011">
    <property type="protein sequence ID" value="PWY89711.1"/>
    <property type="molecule type" value="Genomic_DNA"/>
</dbReference>
<dbReference type="PANTHER" id="PTHR45588:SF1">
    <property type="entry name" value="WW DOMAIN-CONTAINING PROTEIN"/>
    <property type="match status" value="1"/>
</dbReference>
<dbReference type="SMART" id="SM00028">
    <property type="entry name" value="TPR"/>
    <property type="match status" value="1"/>
</dbReference>
<dbReference type="Proteomes" id="UP000246702">
    <property type="component" value="Unassembled WGS sequence"/>
</dbReference>
<evidence type="ECO:0000313" key="2">
    <source>
        <dbReference type="Proteomes" id="UP000246702"/>
    </source>
</evidence>
<comment type="caution">
    <text evidence="1">The sequence shown here is derived from an EMBL/GenBank/DDBJ whole genome shotgun (WGS) entry which is preliminary data.</text>
</comment>
<reference evidence="1 2" key="1">
    <citation type="submission" date="2016-12" db="EMBL/GenBank/DDBJ databases">
        <title>The genomes of Aspergillus section Nigri reveals drivers in fungal speciation.</title>
        <authorList>
            <consortium name="DOE Joint Genome Institute"/>
            <person name="Vesth T.C."/>
            <person name="Nybo J."/>
            <person name="Theobald S."/>
            <person name="Brandl J."/>
            <person name="Frisvad J.C."/>
            <person name="Nielsen K.F."/>
            <person name="Lyhne E.K."/>
            <person name="Kogle M.E."/>
            <person name="Kuo A."/>
            <person name="Riley R."/>
            <person name="Clum A."/>
            <person name="Nolan M."/>
            <person name="Lipzen A."/>
            <person name="Salamov A."/>
            <person name="Henrissat B."/>
            <person name="Wiebenga A."/>
            <person name="De Vries R.P."/>
            <person name="Grigoriev I.V."/>
            <person name="Mortensen U.H."/>
            <person name="Andersen M.R."/>
            <person name="Baker S.E."/>
        </authorList>
    </citation>
    <scope>NUCLEOTIDE SEQUENCE [LARGE SCALE GENOMIC DNA]</scope>
    <source>
        <strain evidence="1 2">CBS 115572</strain>
    </source>
</reference>
<dbReference type="Gene3D" id="1.25.40.10">
    <property type="entry name" value="Tetratricopeptide repeat domain"/>
    <property type="match status" value="2"/>
</dbReference>